<reference evidence="2" key="1">
    <citation type="submission" date="2022-08" db="EMBL/GenBank/DDBJ databases">
        <authorList>
            <person name="Kallberg Y."/>
            <person name="Tangrot J."/>
            <person name="Rosling A."/>
        </authorList>
    </citation>
    <scope>NUCLEOTIDE SEQUENCE</scope>
    <source>
        <strain evidence="2">Wild A</strain>
    </source>
</reference>
<proteinExistence type="predicted"/>
<dbReference type="EMBL" id="CAMKVN010001565">
    <property type="protein sequence ID" value="CAI2176839.1"/>
    <property type="molecule type" value="Genomic_DNA"/>
</dbReference>
<dbReference type="AlphaFoldDB" id="A0A9W4SPS9"/>
<evidence type="ECO:0000256" key="1">
    <source>
        <dbReference type="SAM" id="MobiDB-lite"/>
    </source>
</evidence>
<feature type="region of interest" description="Disordered" evidence="1">
    <location>
        <begin position="53"/>
        <end position="139"/>
    </location>
</feature>
<feature type="compositionally biased region" description="Polar residues" evidence="1">
    <location>
        <begin position="63"/>
        <end position="85"/>
    </location>
</feature>
<evidence type="ECO:0000313" key="3">
    <source>
        <dbReference type="Proteomes" id="UP001153678"/>
    </source>
</evidence>
<name>A0A9W4SPS9_9GLOM</name>
<keyword evidence="3" id="KW-1185">Reference proteome</keyword>
<comment type="caution">
    <text evidence="2">The sequence shown here is derived from an EMBL/GenBank/DDBJ whole genome shotgun (WGS) entry which is preliminary data.</text>
</comment>
<feature type="compositionally biased region" description="Basic and acidic residues" evidence="1">
    <location>
        <begin position="125"/>
        <end position="139"/>
    </location>
</feature>
<sequence>MDKVMADKIIFELEQEKKLVNRTALAEWFANGCPFEEDEEVLEFIKSEVREREARENGAGVTYSGSTGPRKTSSLTISTSGTQTTKFHKYNKHRGKGFRSGKVSGPNKVSEREMIRNLEPTKSVEQNHRAKQECRHEGI</sequence>
<organism evidence="2 3">
    <name type="scientific">Funneliformis geosporum</name>
    <dbReference type="NCBI Taxonomy" id="1117311"/>
    <lineage>
        <taxon>Eukaryota</taxon>
        <taxon>Fungi</taxon>
        <taxon>Fungi incertae sedis</taxon>
        <taxon>Mucoromycota</taxon>
        <taxon>Glomeromycotina</taxon>
        <taxon>Glomeromycetes</taxon>
        <taxon>Glomerales</taxon>
        <taxon>Glomeraceae</taxon>
        <taxon>Funneliformis</taxon>
    </lineage>
</organism>
<protein>
    <submittedName>
        <fullName evidence="2">6412_t:CDS:1</fullName>
    </submittedName>
</protein>
<dbReference type="OrthoDB" id="2337534at2759"/>
<feature type="compositionally biased region" description="Basic residues" evidence="1">
    <location>
        <begin position="86"/>
        <end position="99"/>
    </location>
</feature>
<gene>
    <name evidence="2" type="ORF">FWILDA_LOCUS7786</name>
</gene>
<dbReference type="Proteomes" id="UP001153678">
    <property type="component" value="Unassembled WGS sequence"/>
</dbReference>
<evidence type="ECO:0000313" key="2">
    <source>
        <dbReference type="EMBL" id="CAI2176839.1"/>
    </source>
</evidence>
<accession>A0A9W4SPS9</accession>